<dbReference type="OrthoDB" id="2157530at2759"/>
<dbReference type="AlphaFoldDB" id="A0A8K0R097"/>
<keyword evidence="2" id="KW-1185">Reference proteome</keyword>
<reference evidence="1" key="1">
    <citation type="journal article" date="2021" name="Nat. Commun.">
        <title>Genetic determinants of endophytism in the Arabidopsis root mycobiome.</title>
        <authorList>
            <person name="Mesny F."/>
            <person name="Miyauchi S."/>
            <person name="Thiergart T."/>
            <person name="Pickel B."/>
            <person name="Atanasova L."/>
            <person name="Karlsson M."/>
            <person name="Huettel B."/>
            <person name="Barry K.W."/>
            <person name="Haridas S."/>
            <person name="Chen C."/>
            <person name="Bauer D."/>
            <person name="Andreopoulos W."/>
            <person name="Pangilinan J."/>
            <person name="LaButti K."/>
            <person name="Riley R."/>
            <person name="Lipzen A."/>
            <person name="Clum A."/>
            <person name="Drula E."/>
            <person name="Henrissat B."/>
            <person name="Kohler A."/>
            <person name="Grigoriev I.V."/>
            <person name="Martin F.M."/>
            <person name="Hacquard S."/>
        </authorList>
    </citation>
    <scope>NUCLEOTIDE SEQUENCE</scope>
    <source>
        <strain evidence="1">MPI-SDFR-AT-0120</strain>
    </source>
</reference>
<comment type="caution">
    <text evidence="1">The sequence shown here is derived from an EMBL/GenBank/DDBJ whole genome shotgun (WGS) entry which is preliminary data.</text>
</comment>
<dbReference type="PANTHER" id="PTHR24148:SF64">
    <property type="entry name" value="HETEROKARYON INCOMPATIBILITY DOMAIN-CONTAINING PROTEIN"/>
    <property type="match status" value="1"/>
</dbReference>
<dbReference type="InterPro" id="IPR052895">
    <property type="entry name" value="HetReg/Transcr_Mod"/>
</dbReference>
<sequence>MSQTARKQLIVAEPNYAEDSRAMALMEISRNVFRKEPDTGVKSRLMTLEALVSTASPFAVTDLRDIVFALLYLANDRDDAIVSQISAVTQHAFGADYSEHPVDIFTAFMRYCLERSRCLDIIYIAWAMWPTSQRDIPYQKRTLPSWIGVAVYAKDTAEEQLIPTDSLVGTIQHSLYNASKGISMNAMVSKSVLQADGVLINLVHVTSDCIQDGILEDHCLRMLGWRGSLANDVEVKLWRTLVANRSLNGEKAPAWYRRAAALALALLDSWKARC</sequence>
<dbReference type="Proteomes" id="UP000813461">
    <property type="component" value="Unassembled WGS sequence"/>
</dbReference>
<evidence type="ECO:0000313" key="1">
    <source>
        <dbReference type="EMBL" id="KAH7081049.1"/>
    </source>
</evidence>
<accession>A0A8K0R097</accession>
<protein>
    <submittedName>
        <fullName evidence="1">Uncharacterized protein</fullName>
    </submittedName>
</protein>
<organism evidence="1 2">
    <name type="scientific">Paraphoma chrysanthemicola</name>
    <dbReference type="NCBI Taxonomy" id="798071"/>
    <lineage>
        <taxon>Eukaryota</taxon>
        <taxon>Fungi</taxon>
        <taxon>Dikarya</taxon>
        <taxon>Ascomycota</taxon>
        <taxon>Pezizomycotina</taxon>
        <taxon>Dothideomycetes</taxon>
        <taxon>Pleosporomycetidae</taxon>
        <taxon>Pleosporales</taxon>
        <taxon>Pleosporineae</taxon>
        <taxon>Phaeosphaeriaceae</taxon>
        <taxon>Paraphoma</taxon>
    </lineage>
</organism>
<dbReference type="EMBL" id="JAGMVJ010000015">
    <property type="protein sequence ID" value="KAH7081049.1"/>
    <property type="molecule type" value="Genomic_DNA"/>
</dbReference>
<name>A0A8K0R097_9PLEO</name>
<gene>
    <name evidence="1" type="ORF">FB567DRAFT_119060</name>
</gene>
<dbReference type="PANTHER" id="PTHR24148">
    <property type="entry name" value="ANKYRIN REPEAT DOMAIN-CONTAINING PROTEIN 39 HOMOLOG-RELATED"/>
    <property type="match status" value="1"/>
</dbReference>
<evidence type="ECO:0000313" key="2">
    <source>
        <dbReference type="Proteomes" id="UP000813461"/>
    </source>
</evidence>
<proteinExistence type="predicted"/>